<dbReference type="Pfam" id="PF01872">
    <property type="entry name" value="RibD_C"/>
    <property type="match status" value="1"/>
</dbReference>
<dbReference type="RefSeq" id="WP_344531540.1">
    <property type="nucleotide sequence ID" value="NZ_BAAAPE010000013.1"/>
</dbReference>
<sequence>MAKITLTTFLTLDGVMQGPGSPDEDTSGGFDLGGWLVPYADEGMARHIAGWFDRADAFLLGRHTYEIFAAYWPHVSDAEDPVIAKRLNGLPKYVASTTLDRLSWNNSTLLSGDVADAVRKLREQPGREIQIHGSGALARSLMAHDLIDEFRLLTYPVVLGKGRRLFAPDAVPTALRLTSSSTTESGIAIHTYEQAGRPTFGTM</sequence>
<comment type="caution">
    <text evidence="2">The sequence shown here is derived from an EMBL/GenBank/DDBJ whole genome shotgun (WGS) entry which is preliminary data.</text>
</comment>
<organism evidence="2 3">
    <name type="scientific">Streptomyces albiaxialis</name>
    <dbReference type="NCBI Taxonomy" id="329523"/>
    <lineage>
        <taxon>Bacteria</taxon>
        <taxon>Bacillati</taxon>
        <taxon>Actinomycetota</taxon>
        <taxon>Actinomycetes</taxon>
        <taxon>Kitasatosporales</taxon>
        <taxon>Streptomycetaceae</taxon>
        <taxon>Streptomyces</taxon>
    </lineage>
</organism>
<dbReference type="Proteomes" id="UP001500016">
    <property type="component" value="Unassembled WGS sequence"/>
</dbReference>
<gene>
    <name evidence="2" type="ORF">GCM10009801_50190</name>
</gene>
<accession>A0ABP5HVV6</accession>
<evidence type="ECO:0000313" key="2">
    <source>
        <dbReference type="EMBL" id="GAA2087297.1"/>
    </source>
</evidence>
<dbReference type="InterPro" id="IPR002734">
    <property type="entry name" value="RibDG_C"/>
</dbReference>
<dbReference type="InterPro" id="IPR024072">
    <property type="entry name" value="DHFR-like_dom_sf"/>
</dbReference>
<proteinExistence type="predicted"/>
<protein>
    <submittedName>
        <fullName evidence="2">Dihydrofolate reductase family protein</fullName>
    </submittedName>
</protein>
<dbReference type="EMBL" id="BAAAPE010000013">
    <property type="protein sequence ID" value="GAA2087297.1"/>
    <property type="molecule type" value="Genomic_DNA"/>
</dbReference>
<keyword evidence="3" id="KW-1185">Reference proteome</keyword>
<dbReference type="PANTHER" id="PTHR38011:SF2">
    <property type="entry name" value="BIFUNCTIONAL DEAMINASE-REDUCTASE DOMAIN PROTEIN"/>
    <property type="match status" value="1"/>
</dbReference>
<dbReference type="InterPro" id="IPR050765">
    <property type="entry name" value="Riboflavin_Biosynth_HTPR"/>
</dbReference>
<dbReference type="SUPFAM" id="SSF53597">
    <property type="entry name" value="Dihydrofolate reductase-like"/>
    <property type="match status" value="1"/>
</dbReference>
<reference evidence="3" key="1">
    <citation type="journal article" date="2019" name="Int. J. Syst. Evol. Microbiol.">
        <title>The Global Catalogue of Microorganisms (GCM) 10K type strain sequencing project: providing services to taxonomists for standard genome sequencing and annotation.</title>
        <authorList>
            <consortium name="The Broad Institute Genomics Platform"/>
            <consortium name="The Broad Institute Genome Sequencing Center for Infectious Disease"/>
            <person name="Wu L."/>
            <person name="Ma J."/>
        </authorList>
    </citation>
    <scope>NUCLEOTIDE SEQUENCE [LARGE SCALE GENOMIC DNA]</scope>
    <source>
        <strain evidence="3">JCM 15478</strain>
    </source>
</reference>
<evidence type="ECO:0000313" key="3">
    <source>
        <dbReference type="Proteomes" id="UP001500016"/>
    </source>
</evidence>
<feature type="domain" description="Bacterial bifunctional deaminase-reductase C-terminal" evidence="1">
    <location>
        <begin position="3"/>
        <end position="188"/>
    </location>
</feature>
<dbReference type="PANTHER" id="PTHR38011">
    <property type="entry name" value="DIHYDROFOLATE REDUCTASE FAMILY PROTEIN (AFU_ORTHOLOGUE AFUA_8G06820)"/>
    <property type="match status" value="1"/>
</dbReference>
<evidence type="ECO:0000259" key="1">
    <source>
        <dbReference type="Pfam" id="PF01872"/>
    </source>
</evidence>
<name>A0ABP5HVV6_9ACTN</name>
<dbReference type="Gene3D" id="3.40.430.10">
    <property type="entry name" value="Dihydrofolate Reductase, subunit A"/>
    <property type="match status" value="1"/>
</dbReference>